<reference evidence="2 3" key="2">
    <citation type="submission" date="2020-02" db="EMBL/GenBank/DDBJ databases">
        <title>Candidatus Galacturonibacter soehngenii shows hetero-acetogenic catabolism of galacturonic acid but lacks a canonical carbon monoxide dehydrogenase/acetyl-CoA synthase complex.</title>
        <authorList>
            <person name="Diender M."/>
            <person name="Stouten G.R."/>
            <person name="Petersen J.F."/>
            <person name="Nielsen P.H."/>
            <person name="Dueholm M.S."/>
            <person name="Pronk J.T."/>
            <person name="Van Loosdrecht M.C.M."/>
        </authorList>
    </citation>
    <scope>NUCLEOTIDE SEQUENCE [LARGE SCALE GENOMIC DNA]</scope>
    <source>
        <strain evidence="2">GalUA</strain>
    </source>
</reference>
<evidence type="ECO:0000313" key="2">
    <source>
        <dbReference type="EMBL" id="KAB1440494.1"/>
    </source>
</evidence>
<dbReference type="Pfam" id="PF13530">
    <property type="entry name" value="SCP2_2"/>
    <property type="match status" value="1"/>
</dbReference>
<organism evidence="2 3">
    <name type="scientific">Candidatus Galacturonatibacter soehngenii</name>
    <dbReference type="NCBI Taxonomy" id="2307010"/>
    <lineage>
        <taxon>Bacteria</taxon>
        <taxon>Bacillati</taxon>
        <taxon>Bacillota</taxon>
        <taxon>Clostridia</taxon>
        <taxon>Lachnospirales</taxon>
        <taxon>Lachnospiraceae</taxon>
        <taxon>Candidatus Galacturonatibacter</taxon>
    </lineage>
</organism>
<dbReference type="InterPro" id="IPR036527">
    <property type="entry name" value="SCP2_sterol-bd_dom_sf"/>
</dbReference>
<protein>
    <submittedName>
        <fullName evidence="2">GNAT family N-acetyltransferase</fullName>
    </submittedName>
</protein>
<dbReference type="InterPro" id="IPR000182">
    <property type="entry name" value="GNAT_dom"/>
</dbReference>
<comment type="caution">
    <text evidence="2">The sequence shown here is derived from an EMBL/GenBank/DDBJ whole genome shotgun (WGS) entry which is preliminary data.</text>
</comment>
<dbReference type="InterPro" id="IPR025559">
    <property type="entry name" value="Eis_dom"/>
</dbReference>
<dbReference type="SUPFAM" id="SSF55729">
    <property type="entry name" value="Acyl-CoA N-acyltransferases (Nat)"/>
    <property type="match status" value="1"/>
</dbReference>
<dbReference type="Pfam" id="PF13527">
    <property type="entry name" value="Acetyltransf_9"/>
    <property type="match status" value="1"/>
</dbReference>
<reference evidence="2 3" key="1">
    <citation type="submission" date="2019-09" db="EMBL/GenBank/DDBJ databases">
        <authorList>
            <person name="Valk L.C."/>
        </authorList>
    </citation>
    <scope>NUCLEOTIDE SEQUENCE [LARGE SCALE GENOMIC DNA]</scope>
    <source>
        <strain evidence="2">GalUA</strain>
    </source>
</reference>
<dbReference type="PANTHER" id="PTHR37817:SF1">
    <property type="entry name" value="N-ACETYLTRANSFERASE EIS"/>
    <property type="match status" value="1"/>
</dbReference>
<keyword evidence="2" id="KW-0808">Transferase</keyword>
<feature type="domain" description="N-acetyltransferase" evidence="1">
    <location>
        <begin position="22"/>
        <end position="172"/>
    </location>
</feature>
<dbReference type="Gene3D" id="3.30.1050.10">
    <property type="entry name" value="SCP2 sterol-binding domain"/>
    <property type="match status" value="1"/>
</dbReference>
<gene>
    <name evidence="2" type="ORF">F7O84_01275</name>
</gene>
<evidence type="ECO:0000313" key="3">
    <source>
        <dbReference type="Proteomes" id="UP000461768"/>
    </source>
</evidence>
<dbReference type="Gene3D" id="3.40.630.30">
    <property type="match status" value="1"/>
</dbReference>
<dbReference type="Proteomes" id="UP000461768">
    <property type="component" value="Unassembled WGS sequence"/>
</dbReference>
<dbReference type="PANTHER" id="PTHR37817">
    <property type="entry name" value="N-ACETYLTRANSFERASE EIS"/>
    <property type="match status" value="1"/>
</dbReference>
<accession>A0A7V7QNG6</accession>
<dbReference type="OrthoDB" id="2063981at2"/>
<sequence length="393" mass="46181">MDGKEGNMLFKRNNKQKKENGIQIESLTYNEHEYTRPLWEMTFDEDSEEFIDFYYNYKVNNNSIWVAKEDELILSMAQLNPYQVHLGTAIVPAHYIVGVATHEEYRRQGLMRNILQASFQHLYDNKEPFTYLMPAKEEYYTGFDFLSVYYQKKGVLLTSSDETELSYKIALDEDFEELAQFSETLLSKKYRLFVHREVSYYQTLKAQFEAEHGGIICVYDANTLIGYFFFGEHDTIEVIEPVCLDSYKEEFTRVIAKIFKESEKEIHVTAFDYLNEDDFKNIVTKPVTMIRIICLDMFFKYMKASEPIELVIEVQDPLIEQNNGVYELFIGLNNTQMNETTKNPELSLSISELCAICFFDKIPKAVEERAEIQTVKKLSKIEKFTPIFLNDFV</sequence>
<dbReference type="GO" id="GO:0034069">
    <property type="term" value="F:aminoglycoside N-acetyltransferase activity"/>
    <property type="evidence" value="ECO:0007669"/>
    <property type="project" value="TreeGrafter"/>
</dbReference>
<dbReference type="GO" id="GO:0030649">
    <property type="term" value="P:aminoglycoside antibiotic catabolic process"/>
    <property type="evidence" value="ECO:0007669"/>
    <property type="project" value="TreeGrafter"/>
</dbReference>
<proteinExistence type="predicted"/>
<dbReference type="CDD" id="cd04301">
    <property type="entry name" value="NAT_SF"/>
    <property type="match status" value="1"/>
</dbReference>
<evidence type="ECO:0000259" key="1">
    <source>
        <dbReference type="PROSITE" id="PS51186"/>
    </source>
</evidence>
<dbReference type="EMBL" id="WAGX01000003">
    <property type="protein sequence ID" value="KAB1440494.1"/>
    <property type="molecule type" value="Genomic_DNA"/>
</dbReference>
<keyword evidence="3" id="KW-1185">Reference proteome</keyword>
<dbReference type="InterPro" id="IPR016181">
    <property type="entry name" value="Acyl_CoA_acyltransferase"/>
</dbReference>
<name>A0A7V7QNG6_9FIRM</name>
<dbReference type="AlphaFoldDB" id="A0A7V7QNG6"/>
<dbReference type="SUPFAM" id="SSF55718">
    <property type="entry name" value="SCP-like"/>
    <property type="match status" value="1"/>
</dbReference>
<dbReference type="InterPro" id="IPR051554">
    <property type="entry name" value="Acetyltransferase_Eis"/>
</dbReference>
<dbReference type="PROSITE" id="PS51186">
    <property type="entry name" value="GNAT"/>
    <property type="match status" value="1"/>
</dbReference>